<dbReference type="CDD" id="cd00093">
    <property type="entry name" value="HTH_XRE"/>
    <property type="match status" value="1"/>
</dbReference>
<sequence>MLRAERGVSRAELAAAVGVNPQTVGFLERGDYGPSLDLALRISEFFGLPVEAVFSRRPFEPMSQQLYGGI</sequence>
<proteinExistence type="predicted"/>
<dbReference type="Proteomes" id="UP000198953">
    <property type="component" value="Unassembled WGS sequence"/>
</dbReference>
<gene>
    <name evidence="3" type="ORF">SAMN05660976_03772</name>
</gene>
<reference evidence="3 4" key="1">
    <citation type="submission" date="2016-10" db="EMBL/GenBank/DDBJ databases">
        <authorList>
            <person name="de Groot N.N."/>
        </authorList>
    </citation>
    <scope>NUCLEOTIDE SEQUENCE [LARGE SCALE GENOMIC DNA]</scope>
    <source>
        <strain evidence="3 4">DSM 43357</strain>
    </source>
</reference>
<name>A0A1H7UE94_9ACTN</name>
<evidence type="ECO:0000313" key="3">
    <source>
        <dbReference type="EMBL" id="SEL95074.1"/>
    </source>
</evidence>
<keyword evidence="1 3" id="KW-0238">DNA-binding</keyword>
<dbReference type="STRING" id="46177.SAMN05660976_03772"/>
<evidence type="ECO:0000256" key="1">
    <source>
        <dbReference type="ARBA" id="ARBA00023125"/>
    </source>
</evidence>
<feature type="domain" description="HTH cro/C1-type" evidence="2">
    <location>
        <begin position="2"/>
        <end position="53"/>
    </location>
</feature>
<evidence type="ECO:0000313" key="4">
    <source>
        <dbReference type="Proteomes" id="UP000198953"/>
    </source>
</evidence>
<dbReference type="Pfam" id="PF01381">
    <property type="entry name" value="HTH_3"/>
    <property type="match status" value="1"/>
</dbReference>
<dbReference type="PANTHER" id="PTHR46558">
    <property type="entry name" value="TRACRIPTIONAL REGULATORY PROTEIN-RELATED-RELATED"/>
    <property type="match status" value="1"/>
</dbReference>
<dbReference type="InterPro" id="IPR010982">
    <property type="entry name" value="Lambda_DNA-bd_dom_sf"/>
</dbReference>
<dbReference type="SUPFAM" id="SSF47413">
    <property type="entry name" value="lambda repressor-like DNA-binding domains"/>
    <property type="match status" value="1"/>
</dbReference>
<dbReference type="EMBL" id="FOBF01000008">
    <property type="protein sequence ID" value="SEL95074.1"/>
    <property type="molecule type" value="Genomic_DNA"/>
</dbReference>
<dbReference type="SMART" id="SM00530">
    <property type="entry name" value="HTH_XRE"/>
    <property type="match status" value="1"/>
</dbReference>
<dbReference type="GO" id="GO:0003677">
    <property type="term" value="F:DNA binding"/>
    <property type="evidence" value="ECO:0007669"/>
    <property type="project" value="UniProtKB-KW"/>
</dbReference>
<dbReference type="PROSITE" id="PS50943">
    <property type="entry name" value="HTH_CROC1"/>
    <property type="match status" value="1"/>
</dbReference>
<dbReference type="AlphaFoldDB" id="A0A1H7UE94"/>
<dbReference type="InterPro" id="IPR001387">
    <property type="entry name" value="Cro/C1-type_HTH"/>
</dbReference>
<accession>A0A1H7UE94</accession>
<protein>
    <submittedName>
        <fullName evidence="3">DNA-binding transcriptional regulator, XRE-family HTH domain</fullName>
    </submittedName>
</protein>
<dbReference type="Gene3D" id="1.10.260.40">
    <property type="entry name" value="lambda repressor-like DNA-binding domains"/>
    <property type="match status" value="1"/>
</dbReference>
<dbReference type="PANTHER" id="PTHR46558:SF4">
    <property type="entry name" value="DNA-BIDING PHAGE PROTEIN"/>
    <property type="match status" value="1"/>
</dbReference>
<keyword evidence="4" id="KW-1185">Reference proteome</keyword>
<evidence type="ECO:0000259" key="2">
    <source>
        <dbReference type="PROSITE" id="PS50943"/>
    </source>
</evidence>
<organism evidence="3 4">
    <name type="scientific">Nonomuraea pusilla</name>
    <dbReference type="NCBI Taxonomy" id="46177"/>
    <lineage>
        <taxon>Bacteria</taxon>
        <taxon>Bacillati</taxon>
        <taxon>Actinomycetota</taxon>
        <taxon>Actinomycetes</taxon>
        <taxon>Streptosporangiales</taxon>
        <taxon>Streptosporangiaceae</taxon>
        <taxon>Nonomuraea</taxon>
    </lineage>
</organism>